<dbReference type="Pfam" id="PF07992">
    <property type="entry name" value="Pyr_redox_2"/>
    <property type="match status" value="1"/>
</dbReference>
<dbReference type="Proteomes" id="UP001430848">
    <property type="component" value="Unassembled WGS sequence"/>
</dbReference>
<evidence type="ECO:0000256" key="3">
    <source>
        <dbReference type="ARBA" id="ARBA00022827"/>
    </source>
</evidence>
<keyword evidence="2" id="KW-0285">Flavoprotein</keyword>
<sequence>MSNTLVEAPVRHQRREIRYIKATVDDVDFEKKVCRCRSAFDDLPNEGQFSLPYDYLILAPGCTNNTFGTPGVKEHAMFVRTVRDAKAIQGHIRDCFERASMPGLTGEEIRNILHFVIVGAGPTGVEISSELSDLFHDDFARLYPHVKKHVRISIHDVAPNVLGGFDQHLQEYAMNSFDKRDVEVLTESHIEKVDEGAIYTQELGRIPCNTVIWATGNGSTALVDGLRCQKTGKGLARLLTDDFLRLKGTNGEPVPDVYALGDAADVEGASLPTTAEVACQKAKWLGSALNKEFEEGKVSNFQYRQAAVVAYLGHSDGVIAGKSDYTGAEAWIAWRSKNFLWTRQWRQRVLIIDPDANDNFIILQQQDDCYSWSTKPAYTDSSTMPYYFVNATDESSQFHNEIQVKGSIWFWLPSYANSARLYVAQNKLRFGTNVGSSSDGFVEPSSTNQDLPEYNVIWQFIEFTYGEGNFILNPSYVDFAAISLDLTVESANANPYRVPGLEADALDEICSELRNQTQRDNQSWAKMCLTDDDGHNLRAISPNQYLALYPNDTMATYYNEYVDKVWEKYTDQNLTINTQDNGSGGKVELGRNFICKVKPEDDLLWCGGEDVPSETYSFRKPTTSEIMGCVQGSEDQSSQDRSPFTVTGGNQSMIVPRLCAAFDRSTLLLEEGHIQPNSKITADQYYNETITNHYSRIIHERLINHTGYAFAYDDTNPVSDQDTTGNAAGVIQDADPQLLLITVR</sequence>
<evidence type="ECO:0000313" key="8">
    <source>
        <dbReference type="Proteomes" id="UP001430848"/>
    </source>
</evidence>
<evidence type="ECO:0000256" key="5">
    <source>
        <dbReference type="ARBA" id="ARBA00023027"/>
    </source>
</evidence>
<keyword evidence="5" id="KW-0520">NAD</keyword>
<evidence type="ECO:0000259" key="6">
    <source>
        <dbReference type="PROSITE" id="PS52006"/>
    </source>
</evidence>
<evidence type="ECO:0000256" key="2">
    <source>
        <dbReference type="ARBA" id="ARBA00022630"/>
    </source>
</evidence>
<evidence type="ECO:0000256" key="4">
    <source>
        <dbReference type="ARBA" id="ARBA00023002"/>
    </source>
</evidence>
<dbReference type="Gene3D" id="3.30.920.50">
    <property type="entry name" value="Beta-1,3-glucanase, C-terminal domain"/>
    <property type="match status" value="1"/>
</dbReference>
<dbReference type="PRINTS" id="PR00368">
    <property type="entry name" value="FADPNR"/>
</dbReference>
<dbReference type="PROSITE" id="PS52006">
    <property type="entry name" value="GH64"/>
    <property type="match status" value="1"/>
</dbReference>
<dbReference type="PANTHER" id="PTHR43706:SF17">
    <property type="entry name" value="NADH DEHYDROGENASE (EUROFUNG)"/>
    <property type="match status" value="1"/>
</dbReference>
<protein>
    <recommendedName>
        <fullName evidence="6">GH64 domain-containing protein</fullName>
    </recommendedName>
</protein>
<dbReference type="InterPro" id="IPR045024">
    <property type="entry name" value="NDH-2"/>
</dbReference>
<dbReference type="EMBL" id="JAKNSF020000221">
    <property type="protein sequence ID" value="KAK7706402.1"/>
    <property type="molecule type" value="Genomic_DNA"/>
</dbReference>
<dbReference type="Gene3D" id="3.50.50.100">
    <property type="match status" value="1"/>
</dbReference>
<evidence type="ECO:0000313" key="7">
    <source>
        <dbReference type="EMBL" id="KAK7706402.1"/>
    </source>
</evidence>
<dbReference type="PANTHER" id="PTHR43706">
    <property type="entry name" value="NADH DEHYDROGENASE"/>
    <property type="match status" value="1"/>
</dbReference>
<dbReference type="InterPro" id="IPR032477">
    <property type="entry name" value="Glyco_hydro_64"/>
</dbReference>
<dbReference type="InterPro" id="IPR042517">
    <property type="entry name" value="Glyco_hydro_64_N_2"/>
</dbReference>
<accession>A0ABR1NLY1</accession>
<keyword evidence="4" id="KW-0560">Oxidoreductase</keyword>
<keyword evidence="3" id="KW-0274">FAD</keyword>
<reference evidence="7 8" key="1">
    <citation type="submission" date="2024-02" db="EMBL/GenBank/DDBJ databases">
        <title>De novo assembly and annotation of 12 fungi associated with fruit tree decline syndrome in Ontario, Canada.</title>
        <authorList>
            <person name="Sulman M."/>
            <person name="Ellouze W."/>
            <person name="Ilyukhin E."/>
        </authorList>
    </citation>
    <scope>NUCLEOTIDE SEQUENCE [LARGE SCALE GENOMIC DNA]</scope>
    <source>
        <strain evidence="7 8">M169</strain>
    </source>
</reference>
<feature type="domain" description="GH64" evidence="6">
    <location>
        <begin position="355"/>
        <end position="736"/>
    </location>
</feature>
<dbReference type="InterPro" id="IPR036188">
    <property type="entry name" value="FAD/NAD-bd_sf"/>
</dbReference>
<dbReference type="SUPFAM" id="SSF51905">
    <property type="entry name" value="FAD/NAD(P)-binding domain"/>
    <property type="match status" value="1"/>
</dbReference>
<dbReference type="Pfam" id="PF16483">
    <property type="entry name" value="Glyco_hydro_64"/>
    <property type="match status" value="1"/>
</dbReference>
<gene>
    <name evidence="7" type="ORF">SLS63_013997</name>
</gene>
<comment type="similarity">
    <text evidence="1">Belongs to the NADH dehydrogenase family.</text>
</comment>
<dbReference type="InterPro" id="IPR023753">
    <property type="entry name" value="FAD/NAD-binding_dom"/>
</dbReference>
<dbReference type="Gene3D" id="2.60.110.10">
    <property type="entry name" value="Thaumatin"/>
    <property type="match status" value="1"/>
</dbReference>
<keyword evidence="8" id="KW-1185">Reference proteome</keyword>
<evidence type="ECO:0000256" key="1">
    <source>
        <dbReference type="ARBA" id="ARBA00005272"/>
    </source>
</evidence>
<name>A0ABR1NLY1_DIAER</name>
<comment type="caution">
    <text evidence="7">The sequence shown here is derived from an EMBL/GenBank/DDBJ whole genome shotgun (WGS) entry which is preliminary data.</text>
</comment>
<proteinExistence type="inferred from homology"/>
<organism evidence="7 8">
    <name type="scientific">Diaporthe eres</name>
    <name type="common">Phomopsis oblonga</name>
    <dbReference type="NCBI Taxonomy" id="83184"/>
    <lineage>
        <taxon>Eukaryota</taxon>
        <taxon>Fungi</taxon>
        <taxon>Dikarya</taxon>
        <taxon>Ascomycota</taxon>
        <taxon>Pezizomycotina</taxon>
        <taxon>Sordariomycetes</taxon>
        <taxon>Sordariomycetidae</taxon>
        <taxon>Diaporthales</taxon>
        <taxon>Diaporthaceae</taxon>
        <taxon>Diaporthe</taxon>
        <taxon>Diaporthe eres species complex</taxon>
    </lineage>
</organism>
<dbReference type="InterPro" id="IPR037176">
    <property type="entry name" value="Osmotin/thaumatin-like_sf"/>
</dbReference>